<dbReference type="GO" id="GO:0016791">
    <property type="term" value="F:phosphatase activity"/>
    <property type="evidence" value="ECO:0007669"/>
    <property type="project" value="TreeGrafter"/>
</dbReference>
<dbReference type="Gene3D" id="3.60.40.10">
    <property type="entry name" value="PPM-type phosphatase domain"/>
    <property type="match status" value="1"/>
</dbReference>
<dbReference type="InterPro" id="IPR036457">
    <property type="entry name" value="PPM-type-like_dom_sf"/>
</dbReference>
<comment type="caution">
    <text evidence="3">The sequence shown here is derived from an EMBL/GenBank/DDBJ whole genome shotgun (WGS) entry which is preliminary data.</text>
</comment>
<dbReference type="PANTHER" id="PTHR43156:SF2">
    <property type="entry name" value="STAGE II SPORULATION PROTEIN E"/>
    <property type="match status" value="1"/>
</dbReference>
<protein>
    <recommendedName>
        <fullName evidence="2">PPM-type phosphatase domain-containing protein</fullName>
    </recommendedName>
</protein>
<accession>A0A8J3Q3Y3</accession>
<keyword evidence="1" id="KW-0378">Hydrolase</keyword>
<dbReference type="PANTHER" id="PTHR43156">
    <property type="entry name" value="STAGE II SPORULATION PROTEIN E-RELATED"/>
    <property type="match status" value="1"/>
</dbReference>
<evidence type="ECO:0000256" key="1">
    <source>
        <dbReference type="ARBA" id="ARBA00022801"/>
    </source>
</evidence>
<dbReference type="Pfam" id="PF07228">
    <property type="entry name" value="SpoIIE"/>
    <property type="match status" value="1"/>
</dbReference>
<dbReference type="Proteomes" id="UP000612899">
    <property type="component" value="Unassembled WGS sequence"/>
</dbReference>
<evidence type="ECO:0000313" key="3">
    <source>
        <dbReference type="EMBL" id="GIH02795.1"/>
    </source>
</evidence>
<dbReference type="InterPro" id="IPR001932">
    <property type="entry name" value="PPM-type_phosphatase-like_dom"/>
</dbReference>
<dbReference type="RefSeq" id="WP_203906733.1">
    <property type="nucleotide sequence ID" value="NZ_BONY01000004.1"/>
</dbReference>
<dbReference type="SMART" id="SM00331">
    <property type="entry name" value="PP2C_SIG"/>
    <property type="match status" value="1"/>
</dbReference>
<organism evidence="3 4">
    <name type="scientific">Rhizocola hellebori</name>
    <dbReference type="NCBI Taxonomy" id="1392758"/>
    <lineage>
        <taxon>Bacteria</taxon>
        <taxon>Bacillati</taxon>
        <taxon>Actinomycetota</taxon>
        <taxon>Actinomycetes</taxon>
        <taxon>Micromonosporales</taxon>
        <taxon>Micromonosporaceae</taxon>
        <taxon>Rhizocola</taxon>
    </lineage>
</organism>
<keyword evidence="4" id="KW-1185">Reference proteome</keyword>
<dbReference type="AlphaFoldDB" id="A0A8J3Q3Y3"/>
<feature type="domain" description="PPM-type phosphatase" evidence="2">
    <location>
        <begin position="43"/>
        <end position="250"/>
    </location>
</feature>
<dbReference type="EMBL" id="BONY01000004">
    <property type="protein sequence ID" value="GIH02795.1"/>
    <property type="molecule type" value="Genomic_DNA"/>
</dbReference>
<proteinExistence type="predicted"/>
<name>A0A8J3Q3Y3_9ACTN</name>
<sequence>MIDVAAPSLGKPQSLRHRLARQRRINQLLQEAIQPTPGLVTNLGGLRIAARCHSADPQVHIGGDWYLATPLPDGDLVLAVGDVEGRGMRTVESMVGLRYTAASYAAAGEPPAMILSRLNTLLRHASGAISASAVIVRYRPSLGRLVWARAGHPPMLLSNHRRVVQLPHPRGPLLGMFTHPPYEQHSRHLRIGESIMLYTDGMIGRGTLEEGVRQLADRLVGVHDPAALLEQLDFHAAPGHDACALIARRTD</sequence>
<evidence type="ECO:0000313" key="4">
    <source>
        <dbReference type="Proteomes" id="UP000612899"/>
    </source>
</evidence>
<gene>
    <name evidence="3" type="ORF">Rhe02_08620</name>
</gene>
<dbReference type="SUPFAM" id="SSF81606">
    <property type="entry name" value="PP2C-like"/>
    <property type="match status" value="1"/>
</dbReference>
<dbReference type="InterPro" id="IPR052016">
    <property type="entry name" value="Bact_Sigma-Reg"/>
</dbReference>
<reference evidence="3" key="1">
    <citation type="submission" date="2021-01" db="EMBL/GenBank/DDBJ databases">
        <title>Whole genome shotgun sequence of Rhizocola hellebori NBRC 109834.</title>
        <authorList>
            <person name="Komaki H."/>
            <person name="Tamura T."/>
        </authorList>
    </citation>
    <scope>NUCLEOTIDE SEQUENCE</scope>
    <source>
        <strain evidence="3">NBRC 109834</strain>
    </source>
</reference>
<evidence type="ECO:0000259" key="2">
    <source>
        <dbReference type="SMART" id="SM00331"/>
    </source>
</evidence>